<proteinExistence type="predicted"/>
<sequence>MIIFLKTKPKLKTSRLKLSLVELIGLRSEKHEFFAVLGSYCCGQMFLLPFQVVIVAAKCSFYRSRLKTLTHKQV</sequence>
<evidence type="ECO:0000313" key="2">
    <source>
        <dbReference type="EMBL" id="RNA36400.1"/>
    </source>
</evidence>
<dbReference type="Proteomes" id="UP000276133">
    <property type="component" value="Unassembled WGS sequence"/>
</dbReference>
<keyword evidence="3" id="KW-1185">Reference proteome</keyword>
<dbReference type="EMBL" id="REGN01001193">
    <property type="protein sequence ID" value="RNA36400.1"/>
    <property type="molecule type" value="Genomic_DNA"/>
</dbReference>
<keyword evidence="1" id="KW-1133">Transmembrane helix</keyword>
<keyword evidence="1" id="KW-0472">Membrane</keyword>
<accession>A0A3M7SL87</accession>
<reference evidence="2 3" key="1">
    <citation type="journal article" date="2018" name="Sci. Rep.">
        <title>Genomic signatures of local adaptation to the degree of environmental predictability in rotifers.</title>
        <authorList>
            <person name="Franch-Gras L."/>
            <person name="Hahn C."/>
            <person name="Garcia-Roger E.M."/>
            <person name="Carmona M.J."/>
            <person name="Serra M."/>
            <person name="Gomez A."/>
        </authorList>
    </citation>
    <scope>NUCLEOTIDE SEQUENCE [LARGE SCALE GENOMIC DNA]</scope>
    <source>
        <strain evidence="2">HYR1</strain>
    </source>
</reference>
<dbReference type="AlphaFoldDB" id="A0A3M7SL87"/>
<comment type="caution">
    <text evidence="2">The sequence shown here is derived from an EMBL/GenBank/DDBJ whole genome shotgun (WGS) entry which is preliminary data.</text>
</comment>
<name>A0A3M7SL87_BRAPC</name>
<feature type="transmembrane region" description="Helical" evidence="1">
    <location>
        <begin position="33"/>
        <end position="57"/>
    </location>
</feature>
<organism evidence="2 3">
    <name type="scientific">Brachionus plicatilis</name>
    <name type="common">Marine rotifer</name>
    <name type="synonym">Brachionus muelleri</name>
    <dbReference type="NCBI Taxonomy" id="10195"/>
    <lineage>
        <taxon>Eukaryota</taxon>
        <taxon>Metazoa</taxon>
        <taxon>Spiralia</taxon>
        <taxon>Gnathifera</taxon>
        <taxon>Rotifera</taxon>
        <taxon>Eurotatoria</taxon>
        <taxon>Monogononta</taxon>
        <taxon>Pseudotrocha</taxon>
        <taxon>Ploima</taxon>
        <taxon>Brachionidae</taxon>
        <taxon>Brachionus</taxon>
    </lineage>
</organism>
<keyword evidence="1" id="KW-0812">Transmembrane</keyword>
<evidence type="ECO:0000256" key="1">
    <source>
        <dbReference type="SAM" id="Phobius"/>
    </source>
</evidence>
<evidence type="ECO:0000313" key="3">
    <source>
        <dbReference type="Proteomes" id="UP000276133"/>
    </source>
</evidence>
<gene>
    <name evidence="2" type="ORF">BpHYR1_039776</name>
</gene>
<protein>
    <submittedName>
        <fullName evidence="2">Uncharacterized protein</fullName>
    </submittedName>
</protein>